<dbReference type="Proteomes" id="UP001500689">
    <property type="component" value="Unassembled WGS sequence"/>
</dbReference>
<proteinExistence type="predicted"/>
<dbReference type="RefSeq" id="WP_344859616.1">
    <property type="nucleotide sequence ID" value="NZ_BAAAZN010000005.1"/>
</dbReference>
<keyword evidence="2" id="KW-0378">Hydrolase</keyword>
<dbReference type="Gene3D" id="3.40.50.1820">
    <property type="entry name" value="alpha/beta hydrolase"/>
    <property type="match status" value="1"/>
</dbReference>
<dbReference type="EMBL" id="BAAAZN010000005">
    <property type="protein sequence ID" value="GAA3543001.1"/>
    <property type="molecule type" value="Genomic_DNA"/>
</dbReference>
<dbReference type="PANTHER" id="PTHR43433:SF5">
    <property type="entry name" value="AB HYDROLASE-1 DOMAIN-CONTAINING PROTEIN"/>
    <property type="match status" value="1"/>
</dbReference>
<dbReference type="PANTHER" id="PTHR43433">
    <property type="entry name" value="HYDROLASE, ALPHA/BETA FOLD FAMILY PROTEIN"/>
    <property type="match status" value="1"/>
</dbReference>
<evidence type="ECO:0000313" key="2">
    <source>
        <dbReference type="EMBL" id="GAA3543001.1"/>
    </source>
</evidence>
<accession>A0ABP6W1F3</accession>
<evidence type="ECO:0000313" key="3">
    <source>
        <dbReference type="Proteomes" id="UP001500689"/>
    </source>
</evidence>
<dbReference type="SUPFAM" id="SSF53474">
    <property type="entry name" value="alpha/beta-Hydrolases"/>
    <property type="match status" value="1"/>
</dbReference>
<dbReference type="GO" id="GO:0016787">
    <property type="term" value="F:hydrolase activity"/>
    <property type="evidence" value="ECO:0007669"/>
    <property type="project" value="UniProtKB-KW"/>
</dbReference>
<protein>
    <submittedName>
        <fullName evidence="2">Alpha/beta hydrolase</fullName>
    </submittedName>
</protein>
<comment type="caution">
    <text evidence="2">The sequence shown here is derived from an EMBL/GenBank/DDBJ whole genome shotgun (WGS) entry which is preliminary data.</text>
</comment>
<dbReference type="Pfam" id="PF00561">
    <property type="entry name" value="Abhydrolase_1"/>
    <property type="match status" value="1"/>
</dbReference>
<evidence type="ECO:0000259" key="1">
    <source>
        <dbReference type="Pfam" id="PF00561"/>
    </source>
</evidence>
<gene>
    <name evidence="2" type="ORF">GCM10022222_28370</name>
</gene>
<dbReference type="InterPro" id="IPR050471">
    <property type="entry name" value="AB_hydrolase"/>
</dbReference>
<feature type="domain" description="AB hydrolase-1" evidence="1">
    <location>
        <begin position="26"/>
        <end position="154"/>
    </location>
</feature>
<dbReference type="InterPro" id="IPR029058">
    <property type="entry name" value="AB_hydrolase_fold"/>
</dbReference>
<organism evidence="2 3">
    <name type="scientific">Amycolatopsis ultiminotia</name>
    <dbReference type="NCBI Taxonomy" id="543629"/>
    <lineage>
        <taxon>Bacteria</taxon>
        <taxon>Bacillati</taxon>
        <taxon>Actinomycetota</taxon>
        <taxon>Actinomycetes</taxon>
        <taxon>Pseudonocardiales</taxon>
        <taxon>Pseudonocardiaceae</taxon>
        <taxon>Amycolatopsis</taxon>
    </lineage>
</organism>
<sequence>MGAEVTKGFLEIDGASIYYERRGAGPALLLIPGGGGAADQYALVADELARDYTVLSMDRRGNARSKWRTPVREFRLQEHASDAVAVIHANGFESATVFGSSGGAAITLAMIAAFPRVVNRAIAHEPPIISGLPNRSEIFDWFDHLEALGVEGKPQQAQDEFIEACGLTDSMAPDAGNSDLAPLIEHWGDGVPYFVNEEMQGFTYFRPDYPRLIASDVPLQVAIGQESANMHGPDKPVFYALAAQRVAARIGAPTVEFPGNHLPFLVDPKTFVKTLRDVLSRPAA</sequence>
<dbReference type="InterPro" id="IPR000073">
    <property type="entry name" value="AB_hydrolase_1"/>
</dbReference>
<name>A0ABP6W1F3_9PSEU</name>
<keyword evidence="3" id="KW-1185">Reference proteome</keyword>
<reference evidence="3" key="1">
    <citation type="journal article" date="2019" name="Int. J. Syst. Evol. Microbiol.">
        <title>The Global Catalogue of Microorganisms (GCM) 10K type strain sequencing project: providing services to taxonomists for standard genome sequencing and annotation.</title>
        <authorList>
            <consortium name="The Broad Institute Genomics Platform"/>
            <consortium name="The Broad Institute Genome Sequencing Center for Infectious Disease"/>
            <person name="Wu L."/>
            <person name="Ma J."/>
        </authorList>
    </citation>
    <scope>NUCLEOTIDE SEQUENCE [LARGE SCALE GENOMIC DNA]</scope>
    <source>
        <strain evidence="3">JCM 16898</strain>
    </source>
</reference>